<accession>A0AAW2IS32</accession>
<name>A0AAW2IS32_SESRA</name>
<dbReference type="EMBL" id="JACGWJ010001087">
    <property type="protein sequence ID" value="KAL0284964.1"/>
    <property type="molecule type" value="Genomic_DNA"/>
</dbReference>
<dbReference type="PANTHER" id="PTHR23073">
    <property type="entry name" value="26S PROTEASOME REGULATORY SUBUNIT"/>
    <property type="match status" value="1"/>
</dbReference>
<dbReference type="FunFam" id="3.40.50.300:FF:002861">
    <property type="entry name" value="Cell division control protein 48 homolog E"/>
    <property type="match status" value="1"/>
</dbReference>
<dbReference type="Pfam" id="PF00004">
    <property type="entry name" value="AAA"/>
    <property type="match status" value="1"/>
</dbReference>
<evidence type="ECO:0000313" key="4">
    <source>
        <dbReference type="EMBL" id="KAL0284964.1"/>
    </source>
</evidence>
<gene>
    <name evidence="4" type="ORF">Sradi_7185800</name>
</gene>
<evidence type="ECO:0000256" key="1">
    <source>
        <dbReference type="ARBA" id="ARBA00022741"/>
    </source>
</evidence>
<dbReference type="InterPro" id="IPR050221">
    <property type="entry name" value="26S_Proteasome_ATPase"/>
</dbReference>
<dbReference type="SUPFAM" id="SSF52540">
    <property type="entry name" value="P-loop containing nucleoside triphosphate hydrolases"/>
    <property type="match status" value="1"/>
</dbReference>
<dbReference type="InterPro" id="IPR027417">
    <property type="entry name" value="P-loop_NTPase"/>
</dbReference>
<evidence type="ECO:0000256" key="2">
    <source>
        <dbReference type="ARBA" id="ARBA00022840"/>
    </source>
</evidence>
<dbReference type="Gene3D" id="3.40.50.300">
    <property type="entry name" value="P-loop containing nucleotide triphosphate hydrolases"/>
    <property type="match status" value="1"/>
</dbReference>
<dbReference type="GO" id="GO:0016887">
    <property type="term" value="F:ATP hydrolysis activity"/>
    <property type="evidence" value="ECO:0007669"/>
    <property type="project" value="InterPro"/>
</dbReference>
<keyword evidence="2" id="KW-0067">ATP-binding</keyword>
<evidence type="ECO:0000259" key="3">
    <source>
        <dbReference type="Pfam" id="PF00004"/>
    </source>
</evidence>
<comment type="caution">
    <text evidence="4">The sequence shown here is derived from an EMBL/GenBank/DDBJ whole genome shotgun (WGS) entry which is preliminary data.</text>
</comment>
<feature type="domain" description="ATPase AAA-type core" evidence="3">
    <location>
        <begin position="40"/>
        <end position="137"/>
    </location>
</feature>
<reference evidence="4" key="1">
    <citation type="submission" date="2020-06" db="EMBL/GenBank/DDBJ databases">
        <authorList>
            <person name="Li T."/>
            <person name="Hu X."/>
            <person name="Zhang T."/>
            <person name="Song X."/>
            <person name="Zhang H."/>
            <person name="Dai N."/>
            <person name="Sheng W."/>
            <person name="Hou X."/>
            <person name="Wei L."/>
        </authorList>
    </citation>
    <scope>NUCLEOTIDE SEQUENCE</scope>
    <source>
        <strain evidence="4">G02</strain>
        <tissue evidence="4">Leaf</tissue>
    </source>
</reference>
<proteinExistence type="predicted"/>
<keyword evidence="4" id="KW-0647">Proteasome</keyword>
<dbReference type="InterPro" id="IPR003959">
    <property type="entry name" value="ATPase_AAA_core"/>
</dbReference>
<dbReference type="GO" id="GO:0005524">
    <property type="term" value="F:ATP binding"/>
    <property type="evidence" value="ECO:0007669"/>
    <property type="project" value="UniProtKB-KW"/>
</dbReference>
<dbReference type="GO" id="GO:0000502">
    <property type="term" value="C:proteasome complex"/>
    <property type="evidence" value="ECO:0007669"/>
    <property type="project" value="UniProtKB-KW"/>
</dbReference>
<sequence>MDIGGCDIQKQEIREAVELPLTHHELYQQIGIDPPRSRGVLLHGPRGTGKPCLPRLLQPHCILHHITTQNLVRSTWERFYCCHSIQITNGTICPKRLQGPPMIRDVFRLVKETPAIIFIDGVDAIATAGFDAQTGAGQEVDFRGFADLVSFGLTIDGKRRAIMVGVRIWVGLGRSRKGIIMRCGRKM</sequence>
<organism evidence="4">
    <name type="scientific">Sesamum radiatum</name>
    <name type="common">Black benniseed</name>
    <dbReference type="NCBI Taxonomy" id="300843"/>
    <lineage>
        <taxon>Eukaryota</taxon>
        <taxon>Viridiplantae</taxon>
        <taxon>Streptophyta</taxon>
        <taxon>Embryophyta</taxon>
        <taxon>Tracheophyta</taxon>
        <taxon>Spermatophyta</taxon>
        <taxon>Magnoliopsida</taxon>
        <taxon>eudicotyledons</taxon>
        <taxon>Gunneridae</taxon>
        <taxon>Pentapetalae</taxon>
        <taxon>asterids</taxon>
        <taxon>lamiids</taxon>
        <taxon>Lamiales</taxon>
        <taxon>Pedaliaceae</taxon>
        <taxon>Sesamum</taxon>
    </lineage>
</organism>
<reference evidence="4" key="2">
    <citation type="journal article" date="2024" name="Plant">
        <title>Genomic evolution and insights into agronomic trait innovations of Sesamum species.</title>
        <authorList>
            <person name="Miao H."/>
            <person name="Wang L."/>
            <person name="Qu L."/>
            <person name="Liu H."/>
            <person name="Sun Y."/>
            <person name="Le M."/>
            <person name="Wang Q."/>
            <person name="Wei S."/>
            <person name="Zheng Y."/>
            <person name="Lin W."/>
            <person name="Duan Y."/>
            <person name="Cao H."/>
            <person name="Xiong S."/>
            <person name="Wang X."/>
            <person name="Wei L."/>
            <person name="Li C."/>
            <person name="Ma Q."/>
            <person name="Ju M."/>
            <person name="Zhao R."/>
            <person name="Li G."/>
            <person name="Mu C."/>
            <person name="Tian Q."/>
            <person name="Mei H."/>
            <person name="Zhang T."/>
            <person name="Gao T."/>
            <person name="Zhang H."/>
        </authorList>
    </citation>
    <scope>NUCLEOTIDE SEQUENCE</scope>
    <source>
        <strain evidence="4">G02</strain>
    </source>
</reference>
<keyword evidence="1" id="KW-0547">Nucleotide-binding</keyword>
<dbReference type="AlphaFoldDB" id="A0AAW2IS32"/>
<protein>
    <submittedName>
        <fullName evidence="4">26S proteasome regulatory subunitB</fullName>
    </submittedName>
</protein>